<reference evidence="1" key="1">
    <citation type="journal article" date="2014" name="Front. Microbiol.">
        <title>High frequency of phylogenetically diverse reductive dehalogenase-homologous genes in deep subseafloor sedimentary metagenomes.</title>
        <authorList>
            <person name="Kawai M."/>
            <person name="Futagami T."/>
            <person name="Toyoda A."/>
            <person name="Takaki Y."/>
            <person name="Nishi S."/>
            <person name="Hori S."/>
            <person name="Arai W."/>
            <person name="Tsubouchi T."/>
            <person name="Morono Y."/>
            <person name="Uchiyama I."/>
            <person name="Ito T."/>
            <person name="Fujiyama A."/>
            <person name="Inagaki F."/>
            <person name="Takami H."/>
        </authorList>
    </citation>
    <scope>NUCLEOTIDE SEQUENCE</scope>
    <source>
        <strain evidence="1">Expedition CK06-06</strain>
    </source>
</reference>
<evidence type="ECO:0000313" key="1">
    <source>
        <dbReference type="EMBL" id="GAI39156.1"/>
    </source>
</evidence>
<gene>
    <name evidence="1" type="ORF">S06H3_46211</name>
</gene>
<comment type="caution">
    <text evidence="1">The sequence shown here is derived from an EMBL/GenBank/DDBJ whole genome shotgun (WGS) entry which is preliminary data.</text>
</comment>
<organism evidence="1">
    <name type="scientific">marine sediment metagenome</name>
    <dbReference type="NCBI Taxonomy" id="412755"/>
    <lineage>
        <taxon>unclassified sequences</taxon>
        <taxon>metagenomes</taxon>
        <taxon>ecological metagenomes</taxon>
    </lineage>
</organism>
<sequence>MKHNLPVISEELQNYLTTLLDPDSKKNYLRKVITPMEDYTLHVYDDLSQIEGILDYLENCGYKAQQHSVFPNIVVIEPKGPFELDLSNTQKQIVVDNRAAEMIYQG</sequence>
<dbReference type="EMBL" id="BARV01028930">
    <property type="protein sequence ID" value="GAI39156.1"/>
    <property type="molecule type" value="Genomic_DNA"/>
</dbReference>
<name>X1P9K7_9ZZZZ</name>
<proteinExistence type="predicted"/>
<feature type="non-terminal residue" evidence="1">
    <location>
        <position position="106"/>
    </location>
</feature>
<dbReference type="AlphaFoldDB" id="X1P9K7"/>
<protein>
    <submittedName>
        <fullName evidence="1">Uncharacterized protein</fullName>
    </submittedName>
</protein>
<accession>X1P9K7</accession>